<dbReference type="EMBL" id="QWIN01000487">
    <property type="protein sequence ID" value="RMY50990.1"/>
    <property type="molecule type" value="Genomic_DNA"/>
</dbReference>
<evidence type="ECO:0000256" key="1">
    <source>
        <dbReference type="SAM" id="MobiDB-lite"/>
    </source>
</evidence>
<comment type="caution">
    <text evidence="2">The sequence shown here is derived from an EMBL/GenBank/DDBJ whole genome shotgun (WGS) entry which is preliminary data.</text>
</comment>
<gene>
    <name evidence="2" type="ORF">D0865_06587</name>
</gene>
<dbReference type="Proteomes" id="UP000270230">
    <property type="component" value="Unassembled WGS sequence"/>
</dbReference>
<feature type="compositionally biased region" description="Basic and acidic residues" evidence="1">
    <location>
        <begin position="353"/>
        <end position="371"/>
    </location>
</feature>
<sequence>MMAEAAVLEACKRFTDSVVENGAERLQATDFCKSLLLASSSGQRQHRQRVATQMQEMLAPTRSLMCAAAIGSFWFTASACFQHDPMRRFNMLVILEDVIYMWTDVAKATGDLFKRFLPMILQLAAAGDPTSMDDIRPLLMAHLEEWRQSKFADLDEIEKYYDLILEAEVMSYHQTWHQIVATLRKDEAEIYQILEREMAEAKSNPPMQHHIKGMPNAPWHELPAANALLLKRTRGYPMKSYALPRSGFPLKFDNEEDRSRFKSEAKKLHQTMLCAFDKQTKADDVQDIDPLGNIIWKDSERPTRNYWGWSLDRIDKRKRLAKELQRKATGYADIPKPRPNLPSHPAVGRGRYGRNDWYNDRRDQRFEDQYDTRGAGRGYGRGDNSSRGWRGGRGGGFGRGGAPYYGRGGPPHFSQNDRGNAMGHPRGGLGEWRGGGDYIGSGVRDGRSN</sequence>
<dbReference type="OrthoDB" id="21470at2759"/>
<dbReference type="VEuPathDB" id="FungiDB:BTJ68_08613"/>
<reference evidence="2 3" key="1">
    <citation type="journal article" date="2018" name="BMC Genomics">
        <title>Genomic evidence for intraspecific hybridization in a clonal and extremely halotolerant yeast.</title>
        <authorList>
            <person name="Gostincar C."/>
            <person name="Stajich J.E."/>
            <person name="Zupancic J."/>
            <person name="Zalar P."/>
            <person name="Gunde-Cimerman N."/>
        </authorList>
    </citation>
    <scope>NUCLEOTIDE SEQUENCE [LARGE SCALE GENOMIC DNA]</scope>
    <source>
        <strain evidence="2 3">EXF-151</strain>
    </source>
</reference>
<evidence type="ECO:0000313" key="3">
    <source>
        <dbReference type="Proteomes" id="UP000270230"/>
    </source>
</evidence>
<dbReference type="AlphaFoldDB" id="A0A3M7CGJ8"/>
<name>A0A3M7CGJ8_HORWE</name>
<organism evidence="2 3">
    <name type="scientific">Hortaea werneckii</name>
    <name type="common">Black yeast</name>
    <name type="synonym">Cladosporium werneckii</name>
    <dbReference type="NCBI Taxonomy" id="91943"/>
    <lineage>
        <taxon>Eukaryota</taxon>
        <taxon>Fungi</taxon>
        <taxon>Dikarya</taxon>
        <taxon>Ascomycota</taxon>
        <taxon>Pezizomycotina</taxon>
        <taxon>Dothideomycetes</taxon>
        <taxon>Dothideomycetidae</taxon>
        <taxon>Mycosphaerellales</taxon>
        <taxon>Teratosphaeriaceae</taxon>
        <taxon>Hortaea</taxon>
    </lineage>
</organism>
<feature type="compositionally biased region" description="Gly residues" evidence="1">
    <location>
        <begin position="389"/>
        <end position="409"/>
    </location>
</feature>
<feature type="region of interest" description="Disordered" evidence="1">
    <location>
        <begin position="328"/>
        <end position="449"/>
    </location>
</feature>
<protein>
    <recommendedName>
        <fullName evidence="4">CID domain-containing protein</fullName>
    </recommendedName>
</protein>
<feature type="compositionally biased region" description="Gly residues" evidence="1">
    <location>
        <begin position="425"/>
        <end position="439"/>
    </location>
</feature>
<evidence type="ECO:0008006" key="4">
    <source>
        <dbReference type="Google" id="ProtNLM"/>
    </source>
</evidence>
<evidence type="ECO:0000313" key="2">
    <source>
        <dbReference type="EMBL" id="RMY50990.1"/>
    </source>
</evidence>
<accession>A0A3M7CGJ8</accession>
<proteinExistence type="predicted"/>